<dbReference type="Pfam" id="PF00145">
    <property type="entry name" value="DNA_methylase"/>
    <property type="match status" value="2"/>
</dbReference>
<proteinExistence type="inferred from homology"/>
<keyword evidence="4 5" id="KW-0949">S-adenosyl-L-methionine</keyword>
<dbReference type="eggNOG" id="ENOG502RYYW">
    <property type="taxonomic scope" value="Eukaryota"/>
</dbReference>
<evidence type="ECO:0000256" key="3">
    <source>
        <dbReference type="ARBA" id="ARBA00022679"/>
    </source>
</evidence>
<dbReference type="GO" id="GO:0005634">
    <property type="term" value="C:nucleus"/>
    <property type="evidence" value="ECO:0007669"/>
    <property type="project" value="TreeGrafter"/>
</dbReference>
<comment type="similarity">
    <text evidence="5">Belongs to the class I-like SAM-binding methyltransferase superfamily. C5-methyltransferase family.</text>
</comment>
<keyword evidence="8" id="KW-1185">Reference proteome</keyword>
<keyword evidence="3 5" id="KW-0808">Transferase</keyword>
<feature type="compositionally biased region" description="Basic and acidic residues" evidence="6">
    <location>
        <begin position="327"/>
        <end position="340"/>
    </location>
</feature>
<evidence type="ECO:0000256" key="6">
    <source>
        <dbReference type="SAM" id="MobiDB-lite"/>
    </source>
</evidence>
<dbReference type="HOGENOM" id="CLU_012943_2_1_1"/>
<accession>S8A2M4</accession>
<dbReference type="AlphaFoldDB" id="S8A2M4"/>
<evidence type="ECO:0000256" key="2">
    <source>
        <dbReference type="ARBA" id="ARBA00022603"/>
    </source>
</evidence>
<dbReference type="InterPro" id="IPR050390">
    <property type="entry name" value="C5-Methyltransferase"/>
</dbReference>
<dbReference type="OrthoDB" id="414133at2759"/>
<feature type="region of interest" description="Disordered" evidence="6">
    <location>
        <begin position="316"/>
        <end position="344"/>
    </location>
</feature>
<dbReference type="PROSITE" id="PS51679">
    <property type="entry name" value="SAM_MT_C5"/>
    <property type="match status" value="1"/>
</dbReference>
<feature type="compositionally biased region" description="Polar residues" evidence="6">
    <location>
        <begin position="316"/>
        <end position="326"/>
    </location>
</feature>
<organism evidence="7 8">
    <name type="scientific">Dactylellina haptotyla (strain CBS 200.50)</name>
    <name type="common">Nematode-trapping fungus</name>
    <name type="synonym">Monacrosporium haptotylum</name>
    <dbReference type="NCBI Taxonomy" id="1284197"/>
    <lineage>
        <taxon>Eukaryota</taxon>
        <taxon>Fungi</taxon>
        <taxon>Dikarya</taxon>
        <taxon>Ascomycota</taxon>
        <taxon>Pezizomycotina</taxon>
        <taxon>Orbiliomycetes</taxon>
        <taxon>Orbiliales</taxon>
        <taxon>Orbiliaceae</taxon>
        <taxon>Dactylellina</taxon>
    </lineage>
</organism>
<dbReference type="Gene3D" id="3.90.120.10">
    <property type="entry name" value="DNA Methylase, subunit A, domain 2"/>
    <property type="match status" value="1"/>
</dbReference>
<reference evidence="7 8" key="1">
    <citation type="journal article" date="2013" name="PLoS Genet.">
        <title>Genomic mechanisms accounting for the adaptation to parasitism in nematode-trapping fungi.</title>
        <authorList>
            <person name="Meerupati T."/>
            <person name="Andersson K.M."/>
            <person name="Friman E."/>
            <person name="Kumar D."/>
            <person name="Tunlid A."/>
            <person name="Ahren D."/>
        </authorList>
    </citation>
    <scope>NUCLEOTIDE SEQUENCE [LARGE SCALE GENOMIC DNA]</scope>
    <source>
        <strain evidence="7 8">CBS 200.50</strain>
    </source>
</reference>
<dbReference type="GO" id="GO:0003677">
    <property type="term" value="F:DNA binding"/>
    <property type="evidence" value="ECO:0007669"/>
    <property type="project" value="TreeGrafter"/>
</dbReference>
<dbReference type="EC" id="2.1.1.37" evidence="1"/>
<dbReference type="InterPro" id="IPR001525">
    <property type="entry name" value="C5_MeTfrase"/>
</dbReference>
<keyword evidence="2 5" id="KW-0489">Methyltransferase</keyword>
<dbReference type="PANTHER" id="PTHR10629">
    <property type="entry name" value="CYTOSINE-SPECIFIC METHYLTRANSFERASE"/>
    <property type="match status" value="1"/>
</dbReference>
<sequence length="671" mass="75115">MSSGNSTLKRPLVGPESIEENADTFQSDEGFESPYTYTTPSKKRRTVKIEPTSMPDNLRTVQQLTIFRPAKPGENIDYQEISLHVGGCVELEPDIIPVGDTKALKEGYFLRIAKIKTSYDAQFVIGQLFKRARNGYKLFQRTPGAVFLLKDKVAVDASHIVRIRELILTNNTDPTCGGILPPEETAGEEDGRLICRYRATIADNSHERLTGSAKMVIGGEGFIRGLLEFEADPAFRYPQEEIRKKWMSVREQKIEAEKQDMDAKAIDLTNTIELPNFAKRTPQLTSLWRSKKNEVISTKRIIETTNGTSKERSIQVTKTSETFRQQHSLEEPAQRRREQKLQPSRSRRYTFADYFCGAGGASCGAKMAGLNILYGMDSWEPAIKSYAANYGQSKAIQADICDFVAGTSNVKLQAQKLHADVVHISPPCQYYSPVHTNPGRDDEKNEVASLVILELLKVVRPRIVTLEQTFGISNTRKFRDHFTIFINQFVCNNYSVRWAVKDATEYGAASARRRLIIIASAPGETLPPFPTATSFNPFKAKGGPNYQDLPETPTIGDILASIPPNAANHDPAPYKFPQLSPFRINQPHNKTITCGGGDSKVHPSGTRPFTVRELATFQTFPTDYKFGEACDGKIIKQIGNAWPPKFAKSIFEAIVKHLERVDAEERQEDIL</sequence>
<dbReference type="Gene3D" id="3.40.50.150">
    <property type="entry name" value="Vaccinia Virus protein VP39"/>
    <property type="match status" value="1"/>
</dbReference>
<evidence type="ECO:0000313" key="8">
    <source>
        <dbReference type="Proteomes" id="UP000015100"/>
    </source>
</evidence>
<reference evidence="8" key="2">
    <citation type="submission" date="2013-04" db="EMBL/GenBank/DDBJ databases">
        <title>Genomic mechanisms accounting for the adaptation to parasitism in nematode-trapping fungi.</title>
        <authorList>
            <person name="Ahren D.G."/>
        </authorList>
    </citation>
    <scope>NUCLEOTIDE SEQUENCE [LARGE SCALE GENOMIC DNA]</scope>
    <source>
        <strain evidence="8">CBS 200.50</strain>
    </source>
</reference>
<dbReference type="GO" id="GO:0032259">
    <property type="term" value="P:methylation"/>
    <property type="evidence" value="ECO:0007669"/>
    <property type="project" value="UniProtKB-KW"/>
</dbReference>
<dbReference type="GO" id="GO:0003886">
    <property type="term" value="F:DNA (cytosine-5-)-methyltransferase activity"/>
    <property type="evidence" value="ECO:0007669"/>
    <property type="project" value="UniProtKB-EC"/>
</dbReference>
<dbReference type="InterPro" id="IPR029063">
    <property type="entry name" value="SAM-dependent_MTases_sf"/>
</dbReference>
<dbReference type="PANTHER" id="PTHR10629:SF52">
    <property type="entry name" value="DNA (CYTOSINE-5)-METHYLTRANSFERASE 1"/>
    <property type="match status" value="1"/>
</dbReference>
<comment type="caution">
    <text evidence="7">The sequence shown here is derived from an EMBL/GenBank/DDBJ whole genome shotgun (WGS) entry which is preliminary data.</text>
</comment>
<evidence type="ECO:0000313" key="7">
    <source>
        <dbReference type="EMBL" id="EPS35406.1"/>
    </source>
</evidence>
<name>S8A2M4_DACHA</name>
<protein>
    <recommendedName>
        <fullName evidence="1">DNA (cytosine-5-)-methyltransferase</fullName>
        <ecNumber evidence="1">2.1.1.37</ecNumber>
    </recommendedName>
</protein>
<feature type="region of interest" description="Disordered" evidence="6">
    <location>
        <begin position="1"/>
        <end position="46"/>
    </location>
</feature>
<dbReference type="OMA" id="SVRWAVK"/>
<feature type="active site" evidence="5">
    <location>
        <position position="428"/>
    </location>
</feature>
<dbReference type="GO" id="GO:0044027">
    <property type="term" value="P:negative regulation of gene expression via chromosomal CpG island methylation"/>
    <property type="evidence" value="ECO:0007669"/>
    <property type="project" value="TreeGrafter"/>
</dbReference>
<dbReference type="SUPFAM" id="SSF53335">
    <property type="entry name" value="S-adenosyl-L-methionine-dependent methyltransferases"/>
    <property type="match status" value="1"/>
</dbReference>
<dbReference type="STRING" id="1284197.S8A2M4"/>
<gene>
    <name evidence="7" type="ORF">H072_11226</name>
</gene>
<dbReference type="Proteomes" id="UP000015100">
    <property type="component" value="Unassembled WGS sequence"/>
</dbReference>
<evidence type="ECO:0000256" key="4">
    <source>
        <dbReference type="ARBA" id="ARBA00022691"/>
    </source>
</evidence>
<evidence type="ECO:0000256" key="1">
    <source>
        <dbReference type="ARBA" id="ARBA00011975"/>
    </source>
</evidence>
<dbReference type="EMBL" id="AQGS01001161">
    <property type="protein sequence ID" value="EPS35406.1"/>
    <property type="molecule type" value="Genomic_DNA"/>
</dbReference>
<evidence type="ECO:0000256" key="5">
    <source>
        <dbReference type="PROSITE-ProRule" id="PRU01016"/>
    </source>
</evidence>